<feature type="compositionally biased region" description="Gly residues" evidence="7">
    <location>
        <begin position="947"/>
        <end position="960"/>
    </location>
</feature>
<evidence type="ECO:0000256" key="1">
    <source>
        <dbReference type="ARBA" id="ARBA00022679"/>
    </source>
</evidence>
<feature type="region of interest" description="Disordered" evidence="7">
    <location>
        <begin position="1397"/>
        <end position="1423"/>
    </location>
</feature>
<feature type="compositionally biased region" description="Basic and acidic residues" evidence="7">
    <location>
        <begin position="909"/>
        <end position="925"/>
    </location>
</feature>
<dbReference type="SUPFAM" id="SSF57756">
    <property type="entry name" value="Retrovirus zinc finger-like domains"/>
    <property type="match status" value="1"/>
</dbReference>
<evidence type="ECO:0000259" key="9">
    <source>
        <dbReference type="PROSITE" id="PS50158"/>
    </source>
</evidence>
<feature type="compositionally biased region" description="Low complexity" evidence="7">
    <location>
        <begin position="961"/>
        <end position="970"/>
    </location>
</feature>
<feature type="domain" description="SAP" evidence="10">
    <location>
        <begin position="1433"/>
        <end position="1467"/>
    </location>
</feature>
<gene>
    <name evidence="11" type="ORF">AK812_SmicGene6055</name>
</gene>
<dbReference type="GO" id="GO:0008270">
    <property type="term" value="F:zinc ion binding"/>
    <property type="evidence" value="ECO:0007669"/>
    <property type="project" value="UniProtKB-KW"/>
</dbReference>
<dbReference type="SUPFAM" id="SSF54791">
    <property type="entry name" value="Eukaryotic type KH-domain (KH-domain type I)"/>
    <property type="match status" value="1"/>
</dbReference>
<evidence type="ECO:0000256" key="8">
    <source>
        <dbReference type="SAM" id="Phobius"/>
    </source>
</evidence>
<dbReference type="Proteomes" id="UP000186817">
    <property type="component" value="Unassembled WGS sequence"/>
</dbReference>
<dbReference type="SUPFAM" id="SSF53098">
    <property type="entry name" value="Ribonuclease H-like"/>
    <property type="match status" value="1"/>
</dbReference>
<dbReference type="InterPro" id="IPR002562">
    <property type="entry name" value="3'-5'_exonuclease_dom"/>
</dbReference>
<dbReference type="Pfam" id="PF12314">
    <property type="entry name" value="IMCp"/>
    <property type="match status" value="1"/>
</dbReference>
<feature type="domain" description="CCHC-type" evidence="9">
    <location>
        <begin position="973"/>
        <end position="987"/>
    </location>
</feature>
<keyword evidence="4" id="KW-0862">Zinc</keyword>
<evidence type="ECO:0000256" key="3">
    <source>
        <dbReference type="ARBA" id="ARBA00022918"/>
    </source>
</evidence>
<feature type="compositionally biased region" description="Low complexity" evidence="7">
    <location>
        <begin position="1003"/>
        <end position="1019"/>
    </location>
</feature>
<keyword evidence="2" id="KW-0548">Nucleotidyltransferase</keyword>
<dbReference type="SMART" id="SM00322">
    <property type="entry name" value="KH"/>
    <property type="match status" value="1"/>
</dbReference>
<proteinExistence type="predicted"/>
<keyword evidence="8" id="KW-1133">Transmembrane helix</keyword>
<feature type="compositionally biased region" description="Basic and acidic residues" evidence="7">
    <location>
        <begin position="1997"/>
        <end position="2008"/>
    </location>
</feature>
<feature type="region of interest" description="Disordered" evidence="7">
    <location>
        <begin position="1868"/>
        <end position="2031"/>
    </location>
</feature>
<keyword evidence="1" id="KW-0808">Transferase</keyword>
<dbReference type="EMBL" id="LSRX01000081">
    <property type="protein sequence ID" value="OLQ10275.1"/>
    <property type="molecule type" value="Genomic_DNA"/>
</dbReference>
<dbReference type="Pfam" id="PF00013">
    <property type="entry name" value="KH_1"/>
    <property type="match status" value="1"/>
</dbReference>
<name>A0A1Q9ES69_SYMMI</name>
<feature type="transmembrane region" description="Helical" evidence="8">
    <location>
        <begin position="2672"/>
        <end position="2697"/>
    </location>
</feature>
<dbReference type="InterPro" id="IPR001969">
    <property type="entry name" value="Aspartic_peptidase_AS"/>
</dbReference>
<reference evidence="11 12" key="1">
    <citation type="submission" date="2016-02" db="EMBL/GenBank/DDBJ databases">
        <title>Genome analysis of coral dinoflagellate symbionts highlights evolutionary adaptations to a symbiotic lifestyle.</title>
        <authorList>
            <person name="Aranda M."/>
            <person name="Li Y."/>
            <person name="Liew Y.J."/>
            <person name="Baumgarten S."/>
            <person name="Simakov O."/>
            <person name="Wilson M."/>
            <person name="Piel J."/>
            <person name="Ashoor H."/>
            <person name="Bougouffa S."/>
            <person name="Bajic V.B."/>
            <person name="Ryu T."/>
            <person name="Ravasi T."/>
            <person name="Bayer T."/>
            <person name="Micklem G."/>
            <person name="Kim H."/>
            <person name="Bhak J."/>
            <person name="Lajeunesse T.C."/>
            <person name="Voolstra C.R."/>
        </authorList>
    </citation>
    <scope>NUCLEOTIDE SEQUENCE [LARGE SCALE GENOMIC DNA]</scope>
    <source>
        <strain evidence="11 12">CCMP2467</strain>
    </source>
</reference>
<keyword evidence="8" id="KW-0812">Transmembrane</keyword>
<accession>A0A1Q9ES69</accession>
<keyword evidence="5" id="KW-0694">RNA-binding</keyword>
<dbReference type="GO" id="GO:0006508">
    <property type="term" value="P:proteolysis"/>
    <property type="evidence" value="ECO:0007669"/>
    <property type="project" value="InterPro"/>
</dbReference>
<dbReference type="GO" id="GO:0004190">
    <property type="term" value="F:aspartic-type endopeptidase activity"/>
    <property type="evidence" value="ECO:0007669"/>
    <property type="project" value="InterPro"/>
</dbReference>
<dbReference type="InterPro" id="IPR004088">
    <property type="entry name" value="KH_dom_type_1"/>
</dbReference>
<keyword evidence="3" id="KW-0695">RNA-directed DNA polymerase</keyword>
<feature type="compositionally biased region" description="Basic residues" evidence="7">
    <location>
        <begin position="899"/>
        <end position="908"/>
    </location>
</feature>
<feature type="region of interest" description="Disordered" evidence="7">
    <location>
        <begin position="372"/>
        <end position="412"/>
    </location>
</feature>
<dbReference type="PROSITE" id="PS50800">
    <property type="entry name" value="SAP"/>
    <property type="match status" value="1"/>
</dbReference>
<dbReference type="GO" id="GO:0005737">
    <property type="term" value="C:cytoplasm"/>
    <property type="evidence" value="ECO:0007669"/>
    <property type="project" value="UniProtKB-ARBA"/>
</dbReference>
<keyword evidence="4" id="KW-0479">Metal-binding</keyword>
<dbReference type="Gene3D" id="4.10.60.10">
    <property type="entry name" value="Zinc finger, CCHC-type"/>
    <property type="match status" value="1"/>
</dbReference>
<evidence type="ECO:0000256" key="6">
    <source>
        <dbReference type="SAM" id="Coils"/>
    </source>
</evidence>
<dbReference type="GO" id="GO:0003723">
    <property type="term" value="F:RNA binding"/>
    <property type="evidence" value="ECO:0007669"/>
    <property type="project" value="UniProtKB-UniRule"/>
</dbReference>
<dbReference type="InterPro" id="IPR036875">
    <property type="entry name" value="Znf_CCHC_sf"/>
</dbReference>
<keyword evidence="6" id="KW-0175">Coiled coil</keyword>
<dbReference type="PANTHER" id="PTHR43040">
    <property type="entry name" value="RIBONUCLEASE D"/>
    <property type="match status" value="1"/>
</dbReference>
<dbReference type="InterPro" id="IPR022086">
    <property type="entry name" value="IMCp"/>
</dbReference>
<dbReference type="PROSITE" id="PS00141">
    <property type="entry name" value="ASP_PROTEASE"/>
    <property type="match status" value="1"/>
</dbReference>
<dbReference type="SMART" id="SM00474">
    <property type="entry name" value="35EXOc"/>
    <property type="match status" value="1"/>
</dbReference>
<dbReference type="OrthoDB" id="26838at2759"/>
<organism evidence="11 12">
    <name type="scientific">Symbiodinium microadriaticum</name>
    <name type="common">Dinoflagellate</name>
    <name type="synonym">Zooxanthella microadriatica</name>
    <dbReference type="NCBI Taxonomy" id="2951"/>
    <lineage>
        <taxon>Eukaryota</taxon>
        <taxon>Sar</taxon>
        <taxon>Alveolata</taxon>
        <taxon>Dinophyceae</taxon>
        <taxon>Suessiales</taxon>
        <taxon>Symbiodiniaceae</taxon>
        <taxon>Symbiodinium</taxon>
    </lineage>
</organism>
<dbReference type="CDD" id="cd00105">
    <property type="entry name" value="KH-I"/>
    <property type="match status" value="1"/>
</dbReference>
<dbReference type="Pfam" id="PF01612">
    <property type="entry name" value="DNA_pol_A_exo1"/>
    <property type="match status" value="1"/>
</dbReference>
<evidence type="ECO:0000256" key="2">
    <source>
        <dbReference type="ARBA" id="ARBA00022695"/>
    </source>
</evidence>
<evidence type="ECO:0000256" key="5">
    <source>
        <dbReference type="PROSITE-ProRule" id="PRU00117"/>
    </source>
</evidence>
<keyword evidence="8" id="KW-0472">Membrane</keyword>
<dbReference type="InterPro" id="IPR036612">
    <property type="entry name" value="KH_dom_type_1_sf"/>
</dbReference>
<dbReference type="InterPro" id="IPR004087">
    <property type="entry name" value="KH_dom"/>
</dbReference>
<dbReference type="PROSITE" id="PS50084">
    <property type="entry name" value="KH_TYPE_1"/>
    <property type="match status" value="1"/>
</dbReference>
<dbReference type="InterPro" id="IPR012337">
    <property type="entry name" value="RNaseH-like_sf"/>
</dbReference>
<dbReference type="CDD" id="cd09272">
    <property type="entry name" value="RNase_HI_RT_Ty1"/>
    <property type="match status" value="1"/>
</dbReference>
<dbReference type="GO" id="GO:0008408">
    <property type="term" value="F:3'-5' exonuclease activity"/>
    <property type="evidence" value="ECO:0007669"/>
    <property type="project" value="InterPro"/>
</dbReference>
<dbReference type="PROSITE" id="PS50158">
    <property type="entry name" value="ZF_CCHC"/>
    <property type="match status" value="1"/>
</dbReference>
<feature type="region of interest" description="Disordered" evidence="7">
    <location>
        <begin position="867"/>
        <end position="970"/>
    </location>
</feature>
<evidence type="ECO:0000259" key="10">
    <source>
        <dbReference type="PROSITE" id="PS50800"/>
    </source>
</evidence>
<feature type="compositionally biased region" description="Basic and acidic residues" evidence="7">
    <location>
        <begin position="1408"/>
        <end position="1423"/>
    </location>
</feature>
<feature type="coiled-coil region" evidence="6">
    <location>
        <begin position="2755"/>
        <end position="2789"/>
    </location>
</feature>
<dbReference type="PANTHER" id="PTHR43040:SF1">
    <property type="entry name" value="RIBONUCLEASE D"/>
    <property type="match status" value="1"/>
</dbReference>
<dbReference type="Gene3D" id="3.30.420.10">
    <property type="entry name" value="Ribonuclease H-like superfamily/Ribonuclease H"/>
    <property type="match status" value="1"/>
</dbReference>
<feature type="compositionally biased region" description="Low complexity" evidence="7">
    <location>
        <begin position="1890"/>
        <end position="1907"/>
    </location>
</feature>
<protein>
    <submittedName>
        <fullName evidence="11">Retrovirus-related Pol polyprotein from transposon TNT 1-94</fullName>
    </submittedName>
</protein>
<dbReference type="GO" id="GO:0003964">
    <property type="term" value="F:RNA-directed DNA polymerase activity"/>
    <property type="evidence" value="ECO:0007669"/>
    <property type="project" value="UniProtKB-KW"/>
</dbReference>
<dbReference type="InterPro" id="IPR036397">
    <property type="entry name" value="RNaseH_sf"/>
</dbReference>
<dbReference type="Gene3D" id="3.30.1370.10">
    <property type="entry name" value="K Homology domain, type 1"/>
    <property type="match status" value="1"/>
</dbReference>
<dbReference type="InterPro" id="IPR001878">
    <property type="entry name" value="Znf_CCHC"/>
</dbReference>
<dbReference type="InterPro" id="IPR003034">
    <property type="entry name" value="SAP_dom"/>
</dbReference>
<feature type="region of interest" description="Disordered" evidence="7">
    <location>
        <begin position="984"/>
        <end position="1019"/>
    </location>
</feature>
<feature type="compositionally biased region" description="Basic and acidic residues" evidence="7">
    <location>
        <begin position="1952"/>
        <end position="1970"/>
    </location>
</feature>
<keyword evidence="4" id="KW-0863">Zinc-finger</keyword>
<feature type="compositionally biased region" description="Basic and acidic residues" evidence="7">
    <location>
        <begin position="884"/>
        <end position="898"/>
    </location>
</feature>
<comment type="caution">
    <text evidence="11">The sequence shown here is derived from an EMBL/GenBank/DDBJ whole genome shotgun (WGS) entry which is preliminary data.</text>
</comment>
<evidence type="ECO:0000256" key="4">
    <source>
        <dbReference type="PROSITE-ProRule" id="PRU00047"/>
    </source>
</evidence>
<feature type="region of interest" description="Disordered" evidence="7">
    <location>
        <begin position="3236"/>
        <end position="3259"/>
    </location>
</feature>
<feature type="compositionally biased region" description="Basic and acidic residues" evidence="7">
    <location>
        <begin position="1912"/>
        <end position="1930"/>
    </location>
</feature>
<keyword evidence="12" id="KW-1185">Reference proteome</keyword>
<evidence type="ECO:0000313" key="11">
    <source>
        <dbReference type="EMBL" id="OLQ10275.1"/>
    </source>
</evidence>
<evidence type="ECO:0000256" key="7">
    <source>
        <dbReference type="SAM" id="MobiDB-lite"/>
    </source>
</evidence>
<feature type="transmembrane region" description="Helical" evidence="8">
    <location>
        <begin position="3115"/>
        <end position="3133"/>
    </location>
</feature>
<sequence length="3690" mass="406322">MRFESVLVPAKDIRLTQPSEAMASLVKIVLVDTVQQCQDAVAQLFQETELGIDIEGVDLSRAGEVCLIQICGHSNDTVFLFDIHTLQDEAFGEGRLKELLESDVLKVFYDLRADCDALFHLHAVDVRASYDLQVLRALKFQDPTDMYLHGLKRVLAEFLAESGILAEAQVQRVDAVKEQVQELFTPERGTEIWRARPLSPLLMDYSALDVQFLLGMKRFWTPGDPAAAAQLQEDVMSASERRLRRFVALTPEEALHQSSKRIRDVYEASDTSRTVRVPAARIGAVIGKKGTNIQAIRARSGAKVCIKDDVAVVVGQPAQVEAAVQLILAKIAERHAAAKTQRLALVPPMALLHGQGPTPAAPALAEPVTAVHPNQNGRPDIAAHGLDRNRDGVPDSLQASARARPGNAYAADVGQKRPLVQTWHEAHPQAAAPAAVPQAARPVYLAPLQVMAGGPTLLHVGQPQVDVVKPVIQEVVREVPVHQRELHTIFRERPQVEFVEKAVEVPKVEVQERVMEVPQILLHEKVMEVPQVMEDEIVKQVPRVEYTDVNKHIELPVFEAQERIVEIPFVIEQVEVITQVPSYELQQVEKRVELPVVELQAAAGSGQQPMGPEVQDQVDQLVRRRLEQAFNSVFGKVLTATERAAQAAEAQVQANKLDGLTKGLKLDIWKPTSREEELRGWKDWFFQLRTWLASHDAKFEEDLGGLEDDVEQDHALLSDAAVHRSQKLFGVLCSYIRGRPLLLVKSQESTKNGLEAIRLLKREMEPRERARALAIVRNLASWTFREGNLHEQLVAFEEAVTSYERASGKQYSQDLMIATVVTGLREPLKSQVQLRMNDRTEYRDLREWVLSYESVNAPWAVSVPTSAGKGAAGGGHEPTPMEVDQIKGKGWDSRDGKNKGKNGKGGKNKGKDIKGAKGNKGKDKWSSSPSSSWQPGKGKGYAQSGWDQGGGWQQRGGGQPGQPKGKGQMPGYCHNCGGKGHWKKECPHPRKGGGKSVKQVEDQSSVPSSGQSVASTSASAYRTPSTVQVVQAIRSEVATAIGTPPGCRSTQIFDMTEVDSDFGDYALDEPHVMMISAAEVIPTTFALDSQDGDGVWTIVPGDLPVYNLEPSEPDAEEEPGVLASILQIGADVNVTEVVVDSGADVSVAPLAYQNVGQHAPASRVQMQDAQGHRIAERGSRILSLAVRTLEQGIVTIREKFAIAAVNSVILSLGKLVRGGWTLAHTETGPAITKGGCTIPVGLRRNTLVIAATVAMVAALDSGALPPEGEEAVMNPGWHILPSGLPLLVGHRCLEVSLETSVWSAEDWAWIAIFVRKEEATRKPEPGDVWVQVWTGPTAAFPEAGKKITEMEEELAGHHDFAVLFHVDEIPENALTNPGHLFYEPAEDAEMEVPAEAGEDHGGGIGDVWADRPVRGQERDPKDEEAMLDDVALSMETPLRDLRELCRKLGLPSSGAKPKVLKRLRTQKEVIEKQLAAEVARDMYKEQERNPEVPKAPVLPTPQQQEAHFVTHQPFASWCPACVLARSRQSPHPRAKEAKAEKEGDKKLATIQIDYAYTFTGDRGVIEEEPADEDGAKQDNQGDEDEAKKDESDKANQFALNLVAGEAVTGWLVGMPVVAKGAAALKKVTENLVRTSILIGGSEDVVVQGDTEPAIGQILNAIQACRTRLGLRTVVRQVPRDSHQSNGVAEKAVSTLRRLALTLKAHAEERAKVKISGTHPVFAWLMKHAAFLHNRFFVGTKSTPPFEAVYGKRFRGKLIAFGEVCIGHVKSKFKGDLQWRKAVFVGINERTGAYVLLTDEGGFETRSLRRLPLEEQWSAEALVNAKGLPWDLGGKVKRKRALYTSRPALLPDTATLEELARAAGHAAAASIAAGTPRPPVSEAGSDSPERSSTSSSTSSSGDSQQQQQQGGGAERKAEATSRPAAEPERKGKATGRPAAEPERKGKATGRPAAEPERKAEATGRPAAEPERGTSSGASAGIEPQTEGPQAMEISKSSRGADEGDHEATVPKRARLLLDKPGPSSPTTASALYPPSFAGIREVHNDVEAQDLVDGEEWSPELFEAMSWEAENEAEDGDKPPEVSPEELAEIDFESDRVEVERLIEMGVLRRPKPGEALDGHSKLTTKMVRDWRRRPNWVRRSRLVGREYRSWEPWRAELFAPSSSLAVVHSVMAWALARGLEVCTLDVKDAYLNCEQKQPVVVEVDSRLMGGNEGMMTFILERLLPGQRIAASEWFQFMTDLLGQAGLESFGKEPTLFRAKDQDECALVLHADDGILAATNATRKKIIKKLGERVVVQVSDPLAEVGESVEFLKRKYLLEDQGIVMFSGDKHLDGLVKALGENVRARDTPVDQTVLEPDTSAVLSEPNAKMFRECVGRLLYLSHTRPDVQFGTCALTSKMSSPTATAMRHLTRVVGYLKKYPTIGFLIKAINNKSCVDYGGEGPLEKGDTIYIESVTDADWAGCKGSRKSRSSVQLFVGGSLVGSYVRSQKTVALSSGESEFLAMISGACELVYLRECLDFVTKGDYNIKAVARSDSAAARGIGSRVGCGRVRHLHCGFLWIQEAVRKGEVTLRPIGGQRNPADIGTKPLAGRKLRELLFRCGAIGPDGERFGSEEHQEAEQKLALRRLATSGATAGGNAKKILPVLLVLAQVLGAESYEGLGVAMVTAMMEDAVFSLTSTAATALVLASLVVGMVWMFSGCIKMLFSRRRGATPKTADVGVQARFGPTKSEERFMQEYVTRATELREALHDEHKTVTQCEDELRILRKRNRTLEAEAQERDDEIRRLQARPQWPDRVAVATQRGVLLASVAKSMSLGEKIVEVPQAEVIENPVEVPDIEICEIIKQVPKYEIHYIDKEVIKHQIEYVEKLVEVPHVVYEERIIEVPQVERRELIRHVPVSNVQLVDKKVPKHTLQVTEKVVEVPTVLHQERAVEVPEVAVVETITEVPKVLVNSVPVEVPKVVNVQIQERLEEVRTTLIAERAVEVPDPQVVEAVTQVVQPVVQYVDKEVPRVVTEPVERLQEVWQRPLVEEVAVPVPQLLTYEAVRQEASEVVHEAMKPVPKVESQDDAEASVDIHRKRPVPPLSFEKETLIFQSDVDMQEVPILNTLLRWPEEVAVHVVVAPVFATIMPLLLRIGLLALRRFWSLCWAPPSSLRAYDTNVSSIGHCHLDQQYQHHHRNDYHHNYHHRRKPPPPPPPLLLVLIIIIISTTNSNSLAAVQVPSAPYKSSIGFSSTGLTTPLGSEPTAPAPEEASGSQATPPAQGFVQAFQVQDDVALQLTAAQAGVNPQDTGALRTWLGGTVTTRATVLETIRHYHKAVIRPELYNLVTQVEQALIRVDDRVLRQQADLDWMCSENRTTQKQASGLQVLLSGFPADFTPQERFYMINWLLEQITVAQHFLTARGYPAEGELRFLNCLQSDPSTPPAGEGRWSAITILSFKSWDLRSSFMEAHGGATGIPLYRDERTPIRGHHIRATPSSPQFQRKLELPIRVILHVLNNVDDAQSNQVVILWKTLTVMSPQTVRAFDAQMTACARLFYYESNREFKARLEFTQALGEYLRSTPPARLQTTEPTMWQYSWNAVTFGTQLQIDAAEKQLFVHSAQEAKGTGKGLRVGKGARHWTAPMVYSSETNPYPIDLEMVQVSQVAFVWDEYCDKFKQAQHKVGDYKQATYQGAPATPQAQDMAVDTPDS</sequence>
<feature type="compositionally biased region" description="Low complexity" evidence="7">
    <location>
        <begin position="926"/>
        <end position="936"/>
    </location>
</feature>
<feature type="region of interest" description="Disordered" evidence="7">
    <location>
        <begin position="1567"/>
        <end position="1592"/>
    </location>
</feature>
<evidence type="ECO:0000313" key="12">
    <source>
        <dbReference type="Proteomes" id="UP000186817"/>
    </source>
</evidence>